<evidence type="ECO:0000259" key="1">
    <source>
        <dbReference type="SMART" id="SM00587"/>
    </source>
</evidence>
<dbReference type="Pfam" id="PF02958">
    <property type="entry name" value="EcKL"/>
    <property type="match status" value="1"/>
</dbReference>
<accession>A0AAV2QMR7</accession>
<proteinExistence type="predicted"/>
<dbReference type="InterPro" id="IPR004119">
    <property type="entry name" value="EcKL"/>
</dbReference>
<dbReference type="Gene3D" id="3.90.1200.10">
    <property type="match status" value="1"/>
</dbReference>
<protein>
    <recommendedName>
        <fullName evidence="1">CHK kinase-like domain-containing protein</fullName>
    </recommendedName>
</protein>
<name>A0AAV2QMR7_MEGNR</name>
<dbReference type="InterPro" id="IPR015897">
    <property type="entry name" value="CHK_kinase-like"/>
</dbReference>
<dbReference type="Proteomes" id="UP001497623">
    <property type="component" value="Unassembled WGS sequence"/>
</dbReference>
<dbReference type="SUPFAM" id="SSF56112">
    <property type="entry name" value="Protein kinase-like (PK-like)"/>
    <property type="match status" value="1"/>
</dbReference>
<evidence type="ECO:0000313" key="2">
    <source>
        <dbReference type="EMBL" id="CAL4093815.1"/>
    </source>
</evidence>
<sequence>MMENSKALQIISDSAVQAALVADQGEGATLDTWEDAPFIKEGDTFATFVTSIHVKFKKDKQPKQISYVLKINPCQEGKEWLHILFEKEGKFYMEFLPELNKIMSESGQNLLPFPKCYYAQYEKGKEMLIFEDLRLNEFKMIDRRIGMDLQHASLVIKGLGHFHAASSILLKKNSIDDLKSRYPFLFCDIYLQFGMDQMSAPLLTTVKEILSTVGGHEKAINWLDKQQQNLREFFETNLASCPPFNVICHGDCLNNNVLFRYDEAGSPVEAMLLDLQINRIASLATDLNHFLFGSIDGSVRKPNIDQLLNDYYTSFSSVIEEYGEPLPFTKEDLVQEYRKKNAYGLIVANNVIPAVTQENVPDLESLDLGNPACKPRLVAMYDEMLEEGLFN</sequence>
<dbReference type="SMART" id="SM00587">
    <property type="entry name" value="CHK"/>
    <property type="match status" value="1"/>
</dbReference>
<keyword evidence="3" id="KW-1185">Reference proteome</keyword>
<comment type="caution">
    <text evidence="2">The sequence shown here is derived from an EMBL/GenBank/DDBJ whole genome shotgun (WGS) entry which is preliminary data.</text>
</comment>
<dbReference type="InterPro" id="IPR011009">
    <property type="entry name" value="Kinase-like_dom_sf"/>
</dbReference>
<dbReference type="AlphaFoldDB" id="A0AAV2QMR7"/>
<dbReference type="PANTHER" id="PTHR11012">
    <property type="entry name" value="PROTEIN KINASE-LIKE DOMAIN-CONTAINING"/>
    <property type="match status" value="1"/>
</dbReference>
<dbReference type="EMBL" id="CAXKWB010009194">
    <property type="protein sequence ID" value="CAL4093815.1"/>
    <property type="molecule type" value="Genomic_DNA"/>
</dbReference>
<feature type="domain" description="CHK kinase-like" evidence="1">
    <location>
        <begin position="128"/>
        <end position="321"/>
    </location>
</feature>
<gene>
    <name evidence="2" type="ORF">MNOR_LOCUS14975</name>
</gene>
<evidence type="ECO:0000313" key="3">
    <source>
        <dbReference type="Proteomes" id="UP001497623"/>
    </source>
</evidence>
<dbReference type="PANTHER" id="PTHR11012:SF30">
    <property type="entry name" value="PROTEIN KINASE-LIKE DOMAIN-CONTAINING"/>
    <property type="match status" value="1"/>
</dbReference>
<reference evidence="2 3" key="1">
    <citation type="submission" date="2024-05" db="EMBL/GenBank/DDBJ databases">
        <authorList>
            <person name="Wallberg A."/>
        </authorList>
    </citation>
    <scope>NUCLEOTIDE SEQUENCE [LARGE SCALE GENOMIC DNA]</scope>
</reference>
<organism evidence="2 3">
    <name type="scientific">Meganyctiphanes norvegica</name>
    <name type="common">Northern krill</name>
    <name type="synonym">Thysanopoda norvegica</name>
    <dbReference type="NCBI Taxonomy" id="48144"/>
    <lineage>
        <taxon>Eukaryota</taxon>
        <taxon>Metazoa</taxon>
        <taxon>Ecdysozoa</taxon>
        <taxon>Arthropoda</taxon>
        <taxon>Crustacea</taxon>
        <taxon>Multicrustacea</taxon>
        <taxon>Malacostraca</taxon>
        <taxon>Eumalacostraca</taxon>
        <taxon>Eucarida</taxon>
        <taxon>Euphausiacea</taxon>
        <taxon>Euphausiidae</taxon>
        <taxon>Meganyctiphanes</taxon>
    </lineage>
</organism>